<dbReference type="EMBL" id="BOCI01000301">
    <property type="protein sequence ID" value="GHW01457.1"/>
    <property type="molecule type" value="Genomic_DNA"/>
</dbReference>
<gene>
    <name evidence="1" type="ORF">lacNasYZ03_11440</name>
</gene>
<evidence type="ECO:0000313" key="1">
    <source>
        <dbReference type="EMBL" id="GHW01457.1"/>
    </source>
</evidence>
<proteinExistence type="predicted"/>
<keyword evidence="2" id="KW-1185">Reference proteome</keyword>
<name>A0ABQ3W9A8_9LACO</name>
<comment type="caution">
    <text evidence="1">The sequence shown here is derived from an EMBL/GenBank/DDBJ whole genome shotgun (WGS) entry which is preliminary data.</text>
</comment>
<protein>
    <submittedName>
        <fullName evidence="1">Uncharacterized protein</fullName>
    </submittedName>
</protein>
<organism evidence="1 2">
    <name type="scientific">Lactobacillus nasalidis</name>
    <dbReference type="NCBI Taxonomy" id="2797258"/>
    <lineage>
        <taxon>Bacteria</taxon>
        <taxon>Bacillati</taxon>
        <taxon>Bacillota</taxon>
        <taxon>Bacilli</taxon>
        <taxon>Lactobacillales</taxon>
        <taxon>Lactobacillaceae</taxon>
        <taxon>Lactobacillus</taxon>
    </lineage>
</organism>
<reference evidence="2" key="1">
    <citation type="submission" date="2021-01" db="EMBL/GenBank/DDBJ databases">
        <title>Draft genome sequence of Nasalis larvatus strain YZ03.</title>
        <authorList>
            <person name="Suzuki-Hashido N."/>
            <person name="Tsuchida S."/>
            <person name="Hayakawa T."/>
        </authorList>
    </citation>
    <scope>NUCLEOTIDE SEQUENCE [LARGE SCALE GENOMIC DNA]</scope>
    <source>
        <strain evidence="2">YZ03</strain>
    </source>
</reference>
<dbReference type="RefSeq" id="WP_201331904.1">
    <property type="nucleotide sequence ID" value="NZ_BOCG01000451.1"/>
</dbReference>
<accession>A0ABQ3W9A8</accession>
<sequence length="167" mass="18707">MNTLELADTLTRVAEKEGLDLIAGIIDVNFINIVSTKSGKPFGTMHTAVIHPETWKCYTEFPETMLYLVKRAAPVFGNSKAEWPGGGLEGKSYFEVDTGYVIEEETVTLKSGEILKGYKVVPPVIIGEKRNGNYDLMRQEADRGGIYLWKPGDEIKLIHKRDIKKES</sequence>
<evidence type="ECO:0000313" key="2">
    <source>
        <dbReference type="Proteomes" id="UP000616547"/>
    </source>
</evidence>
<dbReference type="Proteomes" id="UP000616547">
    <property type="component" value="Unassembled WGS sequence"/>
</dbReference>